<gene>
    <name evidence="7" type="ORF">BP5796_12000</name>
</gene>
<dbReference type="OrthoDB" id="2219495at2759"/>
<dbReference type="AlphaFoldDB" id="A0A3D8QB60"/>
<reference evidence="7 8" key="1">
    <citation type="journal article" date="2018" name="IMA Fungus">
        <title>IMA Genome-F 9: Draft genome sequence of Annulohypoxylon stygium, Aspergillus mulundensis, Berkeleyomyces basicola (syn. Thielaviopsis basicola), Ceratocystis smalleyi, two Cercospora beticola strains, Coleophoma cylindrospora, Fusarium fracticaudum, Phialophora cf. hyalina, and Morchella septimelata.</title>
        <authorList>
            <person name="Wingfield B.D."/>
            <person name="Bills G.F."/>
            <person name="Dong Y."/>
            <person name="Huang W."/>
            <person name="Nel W.J."/>
            <person name="Swalarsk-Parry B.S."/>
            <person name="Vaghefi N."/>
            <person name="Wilken P.M."/>
            <person name="An Z."/>
            <person name="de Beer Z.W."/>
            <person name="De Vos L."/>
            <person name="Chen L."/>
            <person name="Duong T.A."/>
            <person name="Gao Y."/>
            <person name="Hammerbacher A."/>
            <person name="Kikkert J.R."/>
            <person name="Li Y."/>
            <person name="Li H."/>
            <person name="Li K."/>
            <person name="Li Q."/>
            <person name="Liu X."/>
            <person name="Ma X."/>
            <person name="Naidoo K."/>
            <person name="Pethybridge S.J."/>
            <person name="Sun J."/>
            <person name="Steenkamp E.T."/>
            <person name="van der Nest M.A."/>
            <person name="van Wyk S."/>
            <person name="Wingfield M.J."/>
            <person name="Xiong C."/>
            <person name="Yue Q."/>
            <person name="Zhang X."/>
        </authorList>
    </citation>
    <scope>NUCLEOTIDE SEQUENCE [LARGE SCALE GENOMIC DNA]</scope>
    <source>
        <strain evidence="7 8">BP5796</strain>
    </source>
</reference>
<evidence type="ECO:0000256" key="3">
    <source>
        <dbReference type="ARBA" id="ARBA00022630"/>
    </source>
</evidence>
<dbReference type="PANTHER" id="PTHR10961:SF37">
    <property type="entry name" value="FAD DEPENDENT OXIDOREDUCTASE DOMAIN-CONTAINING PROTEIN"/>
    <property type="match status" value="1"/>
</dbReference>
<dbReference type="GO" id="GO:0050660">
    <property type="term" value="F:flavin adenine dinucleotide binding"/>
    <property type="evidence" value="ECO:0007669"/>
    <property type="project" value="InterPro"/>
</dbReference>
<evidence type="ECO:0000313" key="8">
    <source>
        <dbReference type="Proteomes" id="UP000256328"/>
    </source>
</evidence>
<dbReference type="InterPro" id="IPR006076">
    <property type="entry name" value="FAD-dep_OxRdtase"/>
</dbReference>
<evidence type="ECO:0000256" key="4">
    <source>
        <dbReference type="ARBA" id="ARBA00022827"/>
    </source>
</evidence>
<keyword evidence="3" id="KW-0285">Flavoprotein</keyword>
<keyword evidence="8" id="KW-1185">Reference proteome</keyword>
<evidence type="ECO:0000259" key="6">
    <source>
        <dbReference type="Pfam" id="PF01266"/>
    </source>
</evidence>
<dbReference type="Gene3D" id="3.30.9.10">
    <property type="entry name" value="D-Amino Acid Oxidase, subunit A, domain 2"/>
    <property type="match status" value="1"/>
</dbReference>
<evidence type="ECO:0000256" key="5">
    <source>
        <dbReference type="ARBA" id="ARBA00023002"/>
    </source>
</evidence>
<comment type="cofactor">
    <cofactor evidence="1">
        <name>FAD</name>
        <dbReference type="ChEBI" id="CHEBI:57692"/>
    </cofactor>
</comment>
<dbReference type="Pfam" id="PF01266">
    <property type="entry name" value="DAO"/>
    <property type="match status" value="1"/>
</dbReference>
<dbReference type="SUPFAM" id="SSF51905">
    <property type="entry name" value="FAD/NAD(P)-binding domain"/>
    <property type="match status" value="1"/>
</dbReference>
<dbReference type="Proteomes" id="UP000256328">
    <property type="component" value="Unassembled WGS sequence"/>
</dbReference>
<dbReference type="InterPro" id="IPR036188">
    <property type="entry name" value="FAD/NAD-bd_sf"/>
</dbReference>
<feature type="domain" description="FAD dependent oxidoreductase" evidence="6">
    <location>
        <begin position="5"/>
        <end position="357"/>
    </location>
</feature>
<dbReference type="PANTHER" id="PTHR10961">
    <property type="entry name" value="PEROXISOMAL SARCOSINE OXIDASE"/>
    <property type="match status" value="1"/>
</dbReference>
<proteinExistence type="inferred from homology"/>
<protein>
    <recommendedName>
        <fullName evidence="6">FAD dependent oxidoreductase domain-containing protein</fullName>
    </recommendedName>
</protein>
<comment type="similarity">
    <text evidence="2">Belongs to the MSOX/MTOX family.</text>
</comment>
<dbReference type="EMBL" id="PDLN01000020">
    <property type="protein sequence ID" value="RDW59076.1"/>
    <property type="molecule type" value="Genomic_DNA"/>
</dbReference>
<sequence length="397" mass="43963">MAKSLIVVGAGVFGVSSALAWRRRYPDASVTLIDPKPLNDKNPDGNWIVPTSEDTGKIIRTAYASSSYTELAKEAIEMWEVEEPYLKYWRKSGWVVPEKIEAGSLNKGTDMSRERFFEVFPNALLEDDEVLKEDKSPGWVEASAALAETIQTAIREGVNYVPGEAAGLLWNVGTCIGVKLGDGTEFTADFVVLAMGCWTKDFLQQAGVTSHGVNFEVAGITVVGIQLNEREYEQYKDMPMIAIPEKGEILPPTRDGVIKTNNAISFHAPDLSSRKIPLILPDNHPYFEENIAMLARFFPGLQHAPIAFRRYCFDAFTPKQDFIISALPGYEGLHVATGGSFHGWKFLPNIGNYVADMLEGKLAADWVDKWAIGAKMSAEFIHPDIIPKRSADLTIQE</sequence>
<keyword evidence="4" id="KW-0274">FAD</keyword>
<dbReference type="GO" id="GO:0008115">
    <property type="term" value="F:sarcosine oxidase activity"/>
    <property type="evidence" value="ECO:0007669"/>
    <property type="project" value="TreeGrafter"/>
</dbReference>
<evidence type="ECO:0000256" key="1">
    <source>
        <dbReference type="ARBA" id="ARBA00001974"/>
    </source>
</evidence>
<dbReference type="Gene3D" id="3.50.50.60">
    <property type="entry name" value="FAD/NAD(P)-binding domain"/>
    <property type="match status" value="1"/>
</dbReference>
<accession>A0A3D8QB60</accession>
<evidence type="ECO:0000256" key="2">
    <source>
        <dbReference type="ARBA" id="ARBA00010989"/>
    </source>
</evidence>
<name>A0A3D8QB60_9HELO</name>
<keyword evidence="5" id="KW-0560">Oxidoreductase</keyword>
<dbReference type="GO" id="GO:0051698">
    <property type="term" value="F:saccharopine oxidase activity"/>
    <property type="evidence" value="ECO:0007669"/>
    <property type="project" value="TreeGrafter"/>
</dbReference>
<organism evidence="7 8">
    <name type="scientific">Coleophoma crateriformis</name>
    <dbReference type="NCBI Taxonomy" id="565419"/>
    <lineage>
        <taxon>Eukaryota</taxon>
        <taxon>Fungi</taxon>
        <taxon>Dikarya</taxon>
        <taxon>Ascomycota</taxon>
        <taxon>Pezizomycotina</taxon>
        <taxon>Leotiomycetes</taxon>
        <taxon>Helotiales</taxon>
        <taxon>Dermateaceae</taxon>
        <taxon>Coleophoma</taxon>
    </lineage>
</organism>
<evidence type="ECO:0000313" key="7">
    <source>
        <dbReference type="EMBL" id="RDW59076.1"/>
    </source>
</evidence>
<dbReference type="InterPro" id="IPR045170">
    <property type="entry name" value="MTOX"/>
</dbReference>
<comment type="caution">
    <text evidence="7">The sequence shown here is derived from an EMBL/GenBank/DDBJ whole genome shotgun (WGS) entry which is preliminary data.</text>
</comment>